<feature type="non-terminal residue" evidence="2">
    <location>
        <position position="65"/>
    </location>
</feature>
<reference evidence="2" key="1">
    <citation type="submission" date="2019-05" db="EMBL/GenBank/DDBJ databases">
        <title>The de novo reference genome and transcriptome assemblies of the wild tomato species Solanum chilense.</title>
        <authorList>
            <person name="Stam R."/>
            <person name="Nosenko T."/>
            <person name="Hoerger A.C."/>
            <person name="Stephan W."/>
            <person name="Seidel M.A."/>
            <person name="Kuhn J.M.M."/>
            <person name="Haberer G."/>
            <person name="Tellier A."/>
        </authorList>
    </citation>
    <scope>NUCLEOTIDE SEQUENCE</scope>
    <source>
        <tissue evidence="2">Mature leaves</tissue>
    </source>
</reference>
<sequence>MDPFTNRRIYDSDDENWKENRKKSLQDPMNVRKDSNKDFSEPSKSKVDKIHQKKRKEAATIVLRF</sequence>
<accession>A0A6N2ARQ1</accession>
<dbReference type="AlphaFoldDB" id="A0A6N2ARQ1"/>
<feature type="compositionally biased region" description="Basic and acidic residues" evidence="1">
    <location>
        <begin position="8"/>
        <end position="50"/>
    </location>
</feature>
<organism evidence="2">
    <name type="scientific">Solanum chilense</name>
    <name type="common">Tomato</name>
    <name type="synonym">Lycopersicon chilense</name>
    <dbReference type="NCBI Taxonomy" id="4083"/>
    <lineage>
        <taxon>Eukaryota</taxon>
        <taxon>Viridiplantae</taxon>
        <taxon>Streptophyta</taxon>
        <taxon>Embryophyta</taxon>
        <taxon>Tracheophyta</taxon>
        <taxon>Spermatophyta</taxon>
        <taxon>Magnoliopsida</taxon>
        <taxon>eudicotyledons</taxon>
        <taxon>Gunneridae</taxon>
        <taxon>Pentapetalae</taxon>
        <taxon>asterids</taxon>
        <taxon>lamiids</taxon>
        <taxon>Solanales</taxon>
        <taxon>Solanaceae</taxon>
        <taxon>Solanoideae</taxon>
        <taxon>Solaneae</taxon>
        <taxon>Solanum</taxon>
        <taxon>Solanum subgen. Lycopersicon</taxon>
    </lineage>
</organism>
<feature type="region of interest" description="Disordered" evidence="1">
    <location>
        <begin position="1"/>
        <end position="53"/>
    </location>
</feature>
<proteinExistence type="predicted"/>
<comment type="caution">
    <text evidence="2">The sequence shown here is derived from an EMBL/GenBank/DDBJ whole genome shotgun (WGS) entry which is preliminary data.</text>
</comment>
<evidence type="ECO:0000313" key="2">
    <source>
        <dbReference type="EMBL" id="TMW85056.1"/>
    </source>
</evidence>
<evidence type="ECO:0000256" key="1">
    <source>
        <dbReference type="SAM" id="MobiDB-lite"/>
    </source>
</evidence>
<dbReference type="EMBL" id="RXGB01007908">
    <property type="protein sequence ID" value="TMW85056.1"/>
    <property type="molecule type" value="Genomic_DNA"/>
</dbReference>
<gene>
    <name evidence="2" type="ORF">EJD97_023865</name>
</gene>
<protein>
    <submittedName>
        <fullName evidence="2">Uncharacterized protein</fullName>
    </submittedName>
</protein>
<name>A0A6N2ARQ1_SOLCI</name>